<dbReference type="AlphaFoldDB" id="A0A1L9RSB8"/>
<evidence type="ECO:0000313" key="2">
    <source>
        <dbReference type="Proteomes" id="UP000184383"/>
    </source>
</evidence>
<dbReference type="EMBL" id="KV878211">
    <property type="protein sequence ID" value="OJJ37812.1"/>
    <property type="molecule type" value="Genomic_DNA"/>
</dbReference>
<proteinExistence type="predicted"/>
<dbReference type="OrthoDB" id="4521980at2759"/>
<name>A0A1L9RSB8_ASPWE</name>
<reference evidence="2" key="1">
    <citation type="journal article" date="2017" name="Genome Biol.">
        <title>Comparative genomics reveals high biological diversity and specific adaptations in the industrially and medically important fungal genus Aspergillus.</title>
        <authorList>
            <person name="de Vries R.P."/>
            <person name="Riley R."/>
            <person name="Wiebenga A."/>
            <person name="Aguilar-Osorio G."/>
            <person name="Amillis S."/>
            <person name="Uchima C.A."/>
            <person name="Anderluh G."/>
            <person name="Asadollahi M."/>
            <person name="Askin M."/>
            <person name="Barry K."/>
            <person name="Battaglia E."/>
            <person name="Bayram O."/>
            <person name="Benocci T."/>
            <person name="Braus-Stromeyer S.A."/>
            <person name="Caldana C."/>
            <person name="Canovas D."/>
            <person name="Cerqueira G.C."/>
            <person name="Chen F."/>
            <person name="Chen W."/>
            <person name="Choi C."/>
            <person name="Clum A."/>
            <person name="Dos Santos R.A."/>
            <person name="Damasio A.R."/>
            <person name="Diallinas G."/>
            <person name="Emri T."/>
            <person name="Fekete E."/>
            <person name="Flipphi M."/>
            <person name="Freyberg S."/>
            <person name="Gallo A."/>
            <person name="Gournas C."/>
            <person name="Habgood R."/>
            <person name="Hainaut M."/>
            <person name="Harispe M.L."/>
            <person name="Henrissat B."/>
            <person name="Hilden K.S."/>
            <person name="Hope R."/>
            <person name="Hossain A."/>
            <person name="Karabika E."/>
            <person name="Karaffa L."/>
            <person name="Karanyi Z."/>
            <person name="Krasevec N."/>
            <person name="Kuo A."/>
            <person name="Kusch H."/>
            <person name="LaButti K."/>
            <person name="Lagendijk E.L."/>
            <person name="Lapidus A."/>
            <person name="Levasseur A."/>
            <person name="Lindquist E."/>
            <person name="Lipzen A."/>
            <person name="Logrieco A.F."/>
            <person name="MacCabe A."/>
            <person name="Maekelae M.R."/>
            <person name="Malavazi I."/>
            <person name="Melin P."/>
            <person name="Meyer V."/>
            <person name="Mielnichuk N."/>
            <person name="Miskei M."/>
            <person name="Molnar A.P."/>
            <person name="Mule G."/>
            <person name="Ngan C.Y."/>
            <person name="Orejas M."/>
            <person name="Orosz E."/>
            <person name="Ouedraogo J.P."/>
            <person name="Overkamp K.M."/>
            <person name="Park H.-S."/>
            <person name="Perrone G."/>
            <person name="Piumi F."/>
            <person name="Punt P.J."/>
            <person name="Ram A.F."/>
            <person name="Ramon A."/>
            <person name="Rauscher S."/>
            <person name="Record E."/>
            <person name="Riano-Pachon D.M."/>
            <person name="Robert V."/>
            <person name="Roehrig J."/>
            <person name="Ruller R."/>
            <person name="Salamov A."/>
            <person name="Salih N.S."/>
            <person name="Samson R.A."/>
            <person name="Sandor E."/>
            <person name="Sanguinetti M."/>
            <person name="Schuetze T."/>
            <person name="Sepcic K."/>
            <person name="Shelest E."/>
            <person name="Sherlock G."/>
            <person name="Sophianopoulou V."/>
            <person name="Squina F.M."/>
            <person name="Sun H."/>
            <person name="Susca A."/>
            <person name="Todd R.B."/>
            <person name="Tsang A."/>
            <person name="Unkles S.E."/>
            <person name="van de Wiele N."/>
            <person name="van Rossen-Uffink D."/>
            <person name="Oliveira J.V."/>
            <person name="Vesth T.C."/>
            <person name="Visser J."/>
            <person name="Yu J.-H."/>
            <person name="Zhou M."/>
            <person name="Andersen M.R."/>
            <person name="Archer D.B."/>
            <person name="Baker S.E."/>
            <person name="Benoit I."/>
            <person name="Brakhage A.A."/>
            <person name="Braus G.H."/>
            <person name="Fischer R."/>
            <person name="Frisvad J.C."/>
            <person name="Goldman G.H."/>
            <person name="Houbraken J."/>
            <person name="Oakley B."/>
            <person name="Pocsi I."/>
            <person name="Scazzocchio C."/>
            <person name="Seiboth B."/>
            <person name="vanKuyk P.A."/>
            <person name="Wortman J."/>
            <person name="Dyer P.S."/>
            <person name="Grigoriev I.V."/>
        </authorList>
    </citation>
    <scope>NUCLEOTIDE SEQUENCE [LARGE SCALE GENOMIC DNA]</scope>
    <source>
        <strain evidence="2">DTO 134E9</strain>
    </source>
</reference>
<dbReference type="RefSeq" id="XP_040691488.1">
    <property type="nucleotide sequence ID" value="XM_040835114.1"/>
</dbReference>
<dbReference type="Proteomes" id="UP000184383">
    <property type="component" value="Unassembled WGS sequence"/>
</dbReference>
<dbReference type="GeneID" id="63750962"/>
<keyword evidence="2" id="KW-1185">Reference proteome</keyword>
<evidence type="ECO:0000313" key="1">
    <source>
        <dbReference type="EMBL" id="OJJ37812.1"/>
    </source>
</evidence>
<gene>
    <name evidence="1" type="ORF">ASPWEDRAFT_39552</name>
</gene>
<protein>
    <submittedName>
        <fullName evidence="1">Uncharacterized protein</fullName>
    </submittedName>
</protein>
<organism evidence="1 2">
    <name type="scientific">Aspergillus wentii DTO 134E9</name>
    <dbReference type="NCBI Taxonomy" id="1073089"/>
    <lineage>
        <taxon>Eukaryota</taxon>
        <taxon>Fungi</taxon>
        <taxon>Dikarya</taxon>
        <taxon>Ascomycota</taxon>
        <taxon>Pezizomycotina</taxon>
        <taxon>Eurotiomycetes</taxon>
        <taxon>Eurotiomycetidae</taxon>
        <taxon>Eurotiales</taxon>
        <taxon>Aspergillaceae</taxon>
        <taxon>Aspergillus</taxon>
        <taxon>Aspergillus subgen. Cremei</taxon>
    </lineage>
</organism>
<dbReference type="VEuPathDB" id="FungiDB:ASPWEDRAFT_39552"/>
<accession>A0A1L9RSB8</accession>
<sequence length="122" mass="14200">MREPATVLWGLRISDTDFQKLKVGFQSRDMDDKWNILPAVMDESQSDHISVHFSRSWTGIEHHILFIKPSDDGAMIEAITWEQNRNGIRISEEYAKKEAVMLSRGWLECDFEALPVYDRSDL</sequence>